<dbReference type="HOGENOM" id="CLU_042930_1_1_9"/>
<dbReference type="EC" id="2.7.7.43" evidence="1"/>
<dbReference type="Proteomes" id="UP000001662">
    <property type="component" value="Chromosome"/>
</dbReference>
<dbReference type="InterPro" id="IPR029044">
    <property type="entry name" value="Nucleotide-diphossugar_trans"/>
</dbReference>
<dbReference type="Gene3D" id="3.90.550.10">
    <property type="entry name" value="Spore Coat Polysaccharide Biosynthesis Protein SpsA, Chain A"/>
    <property type="match status" value="1"/>
</dbReference>
<keyword evidence="1" id="KW-0808">Transferase</keyword>
<dbReference type="CDD" id="cd02513">
    <property type="entry name" value="CMP-NeuAc_Synthase"/>
    <property type="match status" value="1"/>
</dbReference>
<dbReference type="KEGG" id="csh:Closa_2919"/>
<sequence>MYKNKTFLAIIPARSGSKGVKDKNIKEINRKPLMAYTIEACKNSGIFDEILVSTDSVRYARIAEGFGASVPFLRPEKLASDQASSNDVILHALDEMMCIGKTFDCFMLLQPTSPLRNEIHIIESADLLIKHKADSVISVCKSDPTSYLTVQLTDEGTVRVPFLNKKQVRRQDIQPEYRINGAIYLALTSYYINHKSFYEGRTLPYFMSAFDSVDIDNDFQLKIAELLLLDKYSSTRA</sequence>
<organism evidence="1 2">
    <name type="scientific">Lacrimispora saccharolytica (strain ATCC 35040 / DSM 2544 / NRCC 2533 / WM1)</name>
    <name type="common">Clostridium saccharolyticum</name>
    <dbReference type="NCBI Taxonomy" id="610130"/>
    <lineage>
        <taxon>Bacteria</taxon>
        <taxon>Bacillati</taxon>
        <taxon>Bacillota</taxon>
        <taxon>Clostridia</taxon>
        <taxon>Lachnospirales</taxon>
        <taxon>Lachnospiraceae</taxon>
        <taxon>Lacrimispora</taxon>
    </lineage>
</organism>
<dbReference type="InterPro" id="IPR003329">
    <property type="entry name" value="Cytidylyl_trans"/>
</dbReference>
<dbReference type="PaxDb" id="610130-Closa_2919"/>
<evidence type="ECO:0000313" key="2">
    <source>
        <dbReference type="Proteomes" id="UP000001662"/>
    </source>
</evidence>
<dbReference type="STRING" id="610130.Closa_2919"/>
<keyword evidence="1" id="KW-0548">Nucleotidyltransferase</keyword>
<dbReference type="AlphaFoldDB" id="D9R723"/>
<proteinExistence type="predicted"/>
<gene>
    <name evidence="1" type="ordered locus">Closa_2919</name>
</gene>
<dbReference type="EMBL" id="CP002109">
    <property type="protein sequence ID" value="ADL05455.1"/>
    <property type="molecule type" value="Genomic_DNA"/>
</dbReference>
<evidence type="ECO:0000313" key="1">
    <source>
        <dbReference type="EMBL" id="ADL05455.1"/>
    </source>
</evidence>
<dbReference type="GO" id="GO:0008781">
    <property type="term" value="F:N-acylneuraminate cytidylyltransferase activity"/>
    <property type="evidence" value="ECO:0007669"/>
    <property type="project" value="UniProtKB-EC"/>
</dbReference>
<protein>
    <submittedName>
        <fullName evidence="1">N-acylneuraminate cytidylyltransferase</fullName>
        <ecNumber evidence="1">2.7.7.43</ecNumber>
    </submittedName>
</protein>
<reference evidence="1" key="1">
    <citation type="submission" date="2010-07" db="EMBL/GenBank/DDBJ databases">
        <title>Complete sequence of Clostridium saccharolyticum WM1.</title>
        <authorList>
            <consortium name="US DOE Joint Genome Institute"/>
            <person name="Lucas S."/>
            <person name="Copeland A."/>
            <person name="Lapidus A."/>
            <person name="Cheng J.-F."/>
            <person name="Bruce D."/>
            <person name="Goodwin L."/>
            <person name="Pitluck S."/>
            <person name="Chertkov O."/>
            <person name="Detter J.C."/>
            <person name="Han C."/>
            <person name="Tapia R."/>
            <person name="Land M."/>
            <person name="Hauser L."/>
            <person name="Chang Y.-J."/>
            <person name="Jeffries C."/>
            <person name="Kyrpides N."/>
            <person name="Ivanova N."/>
            <person name="Mikhailova N."/>
            <person name="Mouttaki H."/>
            <person name="Lin L."/>
            <person name="Zhou J."/>
            <person name="Hemme C.L."/>
            <person name="Woyke T."/>
        </authorList>
    </citation>
    <scope>NUCLEOTIDE SEQUENCE [LARGE SCALE GENOMIC DNA]</scope>
    <source>
        <strain evidence="1">WM1</strain>
    </source>
</reference>
<dbReference type="OrthoDB" id="9805604at2"/>
<dbReference type="InterPro" id="IPR050793">
    <property type="entry name" value="CMP-NeuNAc_synthase"/>
</dbReference>
<accession>D9R723</accession>
<dbReference type="RefSeq" id="WP_013273539.1">
    <property type="nucleotide sequence ID" value="NC_014376.1"/>
</dbReference>
<keyword evidence="2" id="KW-1185">Reference proteome</keyword>
<dbReference type="Pfam" id="PF02348">
    <property type="entry name" value="CTP_transf_3"/>
    <property type="match status" value="1"/>
</dbReference>
<dbReference type="eggNOG" id="COG1083">
    <property type="taxonomic scope" value="Bacteria"/>
</dbReference>
<dbReference type="PANTHER" id="PTHR21485">
    <property type="entry name" value="HAD SUPERFAMILY MEMBERS CMAS AND KDSC"/>
    <property type="match status" value="1"/>
</dbReference>
<dbReference type="PANTHER" id="PTHR21485:SF6">
    <property type="entry name" value="N-ACYLNEURAMINATE CYTIDYLYLTRANSFERASE-RELATED"/>
    <property type="match status" value="1"/>
</dbReference>
<name>D9R723_LACSW</name>
<dbReference type="SUPFAM" id="SSF53448">
    <property type="entry name" value="Nucleotide-diphospho-sugar transferases"/>
    <property type="match status" value="1"/>
</dbReference>